<dbReference type="AlphaFoldDB" id="A0A8S2DJR1"/>
<dbReference type="EMBL" id="CAJNOK010005050">
    <property type="protein sequence ID" value="CAF0958739.1"/>
    <property type="molecule type" value="Genomic_DNA"/>
</dbReference>
<proteinExistence type="predicted"/>
<gene>
    <name evidence="1" type="ORF">OVA965_LOCUS12521</name>
    <name evidence="2" type="ORF">TMI583_LOCUS12525</name>
</gene>
<evidence type="ECO:0008006" key="4">
    <source>
        <dbReference type="Google" id="ProtNLM"/>
    </source>
</evidence>
<accession>A0A8S2DJR1</accession>
<evidence type="ECO:0000313" key="2">
    <source>
        <dbReference type="EMBL" id="CAF3731643.1"/>
    </source>
</evidence>
<organism evidence="1 3">
    <name type="scientific">Didymodactylos carnosus</name>
    <dbReference type="NCBI Taxonomy" id="1234261"/>
    <lineage>
        <taxon>Eukaryota</taxon>
        <taxon>Metazoa</taxon>
        <taxon>Spiralia</taxon>
        <taxon>Gnathifera</taxon>
        <taxon>Rotifera</taxon>
        <taxon>Eurotatoria</taxon>
        <taxon>Bdelloidea</taxon>
        <taxon>Philodinida</taxon>
        <taxon>Philodinidae</taxon>
        <taxon>Didymodactylos</taxon>
    </lineage>
</organism>
<protein>
    <recommendedName>
        <fullName evidence="4">PH domain-containing protein</fullName>
    </recommendedName>
</protein>
<comment type="caution">
    <text evidence="1">The sequence shown here is derived from an EMBL/GenBank/DDBJ whole genome shotgun (WGS) entry which is preliminary data.</text>
</comment>
<dbReference type="Proteomes" id="UP000682733">
    <property type="component" value="Unassembled WGS sequence"/>
</dbReference>
<reference evidence="1" key="1">
    <citation type="submission" date="2021-02" db="EMBL/GenBank/DDBJ databases">
        <authorList>
            <person name="Nowell W R."/>
        </authorList>
    </citation>
    <scope>NUCLEOTIDE SEQUENCE</scope>
</reference>
<dbReference type="Proteomes" id="UP000677228">
    <property type="component" value="Unassembled WGS sequence"/>
</dbReference>
<dbReference type="SUPFAM" id="SSF50729">
    <property type="entry name" value="PH domain-like"/>
    <property type="match status" value="1"/>
</dbReference>
<sequence length="141" mass="16817">MSSEQDDLSNLPYKSIEHMITYEDKIWYRYLKLSGYSVFKKDYLGCVVERKDCQKVGFYIYASKKSKGPFLYLDLSEYSSVEEKKHVFNCHNAWYFEITSRWNDPTEVFGAKTDYYRTEWIRVFRQAIKKASAGVSAEYIR</sequence>
<dbReference type="Gene3D" id="2.30.29.30">
    <property type="entry name" value="Pleckstrin-homology domain (PH domain)/Phosphotyrosine-binding domain (PTB)"/>
    <property type="match status" value="1"/>
</dbReference>
<dbReference type="InterPro" id="IPR011993">
    <property type="entry name" value="PH-like_dom_sf"/>
</dbReference>
<evidence type="ECO:0000313" key="3">
    <source>
        <dbReference type="Proteomes" id="UP000677228"/>
    </source>
</evidence>
<evidence type="ECO:0000313" key="1">
    <source>
        <dbReference type="EMBL" id="CAF0958739.1"/>
    </source>
</evidence>
<dbReference type="EMBL" id="CAJOBA010005055">
    <property type="protein sequence ID" value="CAF3731643.1"/>
    <property type="molecule type" value="Genomic_DNA"/>
</dbReference>
<name>A0A8S2DJR1_9BILA</name>